<organism evidence="2">
    <name type="scientific">uncultured marine virus</name>
    <dbReference type="NCBI Taxonomy" id="186617"/>
    <lineage>
        <taxon>Viruses</taxon>
        <taxon>environmental samples</taxon>
    </lineage>
</organism>
<feature type="region of interest" description="Disordered" evidence="1">
    <location>
        <begin position="1"/>
        <end position="22"/>
    </location>
</feature>
<feature type="compositionally biased region" description="Polar residues" evidence="1">
    <location>
        <begin position="1"/>
        <end position="11"/>
    </location>
</feature>
<name>A0A0F7L1S5_9VIRU</name>
<evidence type="ECO:0000256" key="1">
    <source>
        <dbReference type="SAM" id="MobiDB-lite"/>
    </source>
</evidence>
<evidence type="ECO:0000313" key="2">
    <source>
        <dbReference type="EMBL" id="AKH46529.1"/>
    </source>
</evidence>
<reference evidence="2" key="1">
    <citation type="journal article" date="2015" name="Front. Microbiol.">
        <title>Combining genomic sequencing methods to explore viral diversity and reveal potential virus-host interactions.</title>
        <authorList>
            <person name="Chow C.E."/>
            <person name="Winget D.M."/>
            <person name="White R.A.III."/>
            <person name="Hallam S.J."/>
            <person name="Suttle C.A."/>
        </authorList>
    </citation>
    <scope>NUCLEOTIDE SEQUENCE</scope>
    <source>
        <strain evidence="2">Anoxic3_9</strain>
    </source>
</reference>
<sequence length="286" mass="31767">MTLSALGTLTQEEPLEKRLTRQGDARIAETARNNLFNQTLNNLKFSRGYSEGSYKEVWNTEAGRMEKVWVPKYGGPSLDGRPALPGKPRETERRIPTDQLQFWVNPETLEAAAPGMTPNDANDKGFIRLTNEQQKSVGDFQSVFNLLDKMGTLMDEVFPETESFTGRIIGGTKRWVGAKAQTNEAAARLEKLIKGSMSKIIRAMGEKGTLSDGDVNRALNLFSRLYDDADVARSAFKELKGLFQANFRAVFGQPRIQSGEFETGKIYPGEGGTKAKYLGGGEWEIQ</sequence>
<reference evidence="2" key="2">
    <citation type="submission" date="2015-03" db="EMBL/GenBank/DDBJ databases">
        <authorList>
            <person name="Chow C.-E.T."/>
            <person name="Winget D.M."/>
            <person name="White R.A.III."/>
            <person name="Hallam S.J."/>
            <person name="Suttle C.A."/>
        </authorList>
    </citation>
    <scope>NUCLEOTIDE SEQUENCE</scope>
    <source>
        <strain evidence="2">Anoxic3_9</strain>
    </source>
</reference>
<accession>A0A0F7L1S5</accession>
<protein>
    <submittedName>
        <fullName evidence="2">Uncharacterized protein</fullName>
    </submittedName>
</protein>
<dbReference type="EMBL" id="KR029584">
    <property type="protein sequence ID" value="AKH46529.1"/>
    <property type="molecule type" value="Genomic_DNA"/>
</dbReference>
<proteinExistence type="predicted"/>